<dbReference type="KEGG" id="cdes:C0J27_05215"/>
<sequence>MEKEHHSPKTSYQSQVFSGHVYMFFAFDIGEDINFEAVKQSKDLNISPVNLSKFFKNYHAPLNIELPDHDKSPHCIDAKLHQFGAISITYKVPVSNTFQGLKSQVIAIDEEYQPRSINDALAIYKRILPFTAKPNFFHLRSYYTLIQIDCDKNFNGTQIKDYFGNEIAAILRFETQTLSEHQKREVLTSSVGYFKKDFIIIDTEAAFIYDPQHIELLDFFELGNIQQLELQYFDKLLDKQMTAIYEDKNRKLPILAYFPFIGSHYFDPVGELTKLKVDISVITERLENSIKLVGETYYSEIYDEIVLNLDLENWKQSIEKKFKIIKEVQYDYQNKIDTTREDVLTTLIIILIMIELIVAIIKH</sequence>
<evidence type="ECO:0000313" key="3">
    <source>
        <dbReference type="Proteomes" id="UP000254834"/>
    </source>
</evidence>
<dbReference type="Proteomes" id="UP000254834">
    <property type="component" value="Chromosome"/>
</dbReference>
<keyword evidence="1" id="KW-0812">Transmembrane</keyword>
<keyword evidence="3" id="KW-1185">Reference proteome</keyword>
<keyword evidence="1" id="KW-1133">Transmembrane helix</keyword>
<reference evidence="2 3" key="1">
    <citation type="submission" date="2017-12" db="EMBL/GenBank/DDBJ databases">
        <title>Chromulinavorax destructans is a abundant pathogen of dominant heterotrophic picoflagllates.</title>
        <authorList>
            <person name="Deeg C.M."/>
            <person name="Zimmer M."/>
            <person name="Suttle C.A."/>
        </authorList>
    </citation>
    <scope>NUCLEOTIDE SEQUENCE [LARGE SCALE GENOMIC DNA]</scope>
    <source>
        <strain evidence="2 3">SeV1</strain>
    </source>
</reference>
<evidence type="ECO:0000256" key="1">
    <source>
        <dbReference type="SAM" id="Phobius"/>
    </source>
</evidence>
<evidence type="ECO:0000313" key="2">
    <source>
        <dbReference type="EMBL" id="AXK61102.1"/>
    </source>
</evidence>
<feature type="transmembrane region" description="Helical" evidence="1">
    <location>
        <begin position="343"/>
        <end position="361"/>
    </location>
</feature>
<name>A0A345ZCT5_9BACT</name>
<dbReference type="AlphaFoldDB" id="A0A345ZCT5"/>
<dbReference type="OrthoDB" id="180075at2"/>
<keyword evidence="1" id="KW-0472">Membrane</keyword>
<dbReference type="EMBL" id="CP025544">
    <property type="protein sequence ID" value="AXK61102.1"/>
    <property type="molecule type" value="Genomic_DNA"/>
</dbReference>
<dbReference type="RefSeq" id="WP_115586117.1">
    <property type="nucleotide sequence ID" value="NZ_CP025544.1"/>
</dbReference>
<organism evidence="2 3">
    <name type="scientific">Candidatus Chromulinivorax destructor</name>
    <dbReference type="NCBI Taxonomy" id="2066483"/>
    <lineage>
        <taxon>Bacteria</taxon>
        <taxon>Candidatus Babelota</taxon>
        <taxon>Candidatus Babeliae</taxon>
        <taxon>Candidatus Babeliales</taxon>
        <taxon>Candidatus Chromulinivoraceae</taxon>
        <taxon>Candidatus Chromulinivorax</taxon>
    </lineage>
</organism>
<gene>
    <name evidence="2" type="ORF">C0J27_05215</name>
</gene>
<accession>A0A345ZCT5</accession>
<proteinExistence type="predicted"/>
<protein>
    <submittedName>
        <fullName evidence="2">Uncharacterized protein</fullName>
    </submittedName>
</protein>